<evidence type="ECO:0000256" key="11">
    <source>
        <dbReference type="ARBA" id="ARBA00033381"/>
    </source>
</evidence>
<evidence type="ECO:0000256" key="6">
    <source>
        <dbReference type="ARBA" id="ARBA00013187"/>
    </source>
</evidence>
<dbReference type="EC" id="2.3.1.47" evidence="6"/>
<dbReference type="OrthoDB" id="9807157at2"/>
<dbReference type="InterPro" id="IPR004839">
    <property type="entry name" value="Aminotransferase_I/II_large"/>
</dbReference>
<comment type="cofactor">
    <cofactor evidence="1 13">
        <name>pyridoxal 5'-phosphate</name>
        <dbReference type="ChEBI" id="CHEBI:597326"/>
    </cofactor>
</comment>
<dbReference type="InterPro" id="IPR015424">
    <property type="entry name" value="PyrdxlP-dep_Trfase"/>
</dbReference>
<feature type="domain" description="Aminotransferase class I/classII large" evidence="14">
    <location>
        <begin position="35"/>
        <end position="357"/>
    </location>
</feature>
<dbReference type="EMBL" id="ADLD01000013">
    <property type="protein sequence ID" value="EHB91625.1"/>
    <property type="molecule type" value="Genomic_DNA"/>
</dbReference>
<keyword evidence="8" id="KW-0093">Biotin biosynthesis</keyword>
<evidence type="ECO:0000256" key="3">
    <source>
        <dbReference type="ARBA" id="ARBA00005189"/>
    </source>
</evidence>
<dbReference type="InterPro" id="IPR050087">
    <property type="entry name" value="AON_synthase_class-II"/>
</dbReference>
<dbReference type="PROSITE" id="PS00599">
    <property type="entry name" value="AA_TRANSFER_CLASS_2"/>
    <property type="match status" value="1"/>
</dbReference>
<dbReference type="STRING" id="742725.HMPREF9450_01674"/>
<dbReference type="PANTHER" id="PTHR13693">
    <property type="entry name" value="CLASS II AMINOTRANSFERASE/8-AMINO-7-OXONONANOATE SYNTHASE"/>
    <property type="match status" value="1"/>
</dbReference>
<dbReference type="PANTHER" id="PTHR13693:SF100">
    <property type="entry name" value="8-AMINO-7-OXONONANOATE SYNTHASE"/>
    <property type="match status" value="1"/>
</dbReference>
<dbReference type="eggNOG" id="COG0156">
    <property type="taxonomic scope" value="Bacteria"/>
</dbReference>
<proteinExistence type="inferred from homology"/>
<evidence type="ECO:0000256" key="9">
    <source>
        <dbReference type="ARBA" id="ARBA00022898"/>
    </source>
</evidence>
<evidence type="ECO:0000313" key="15">
    <source>
        <dbReference type="EMBL" id="EHB91625.1"/>
    </source>
</evidence>
<dbReference type="Gene3D" id="3.90.1150.10">
    <property type="entry name" value="Aspartate Aminotransferase, domain 1"/>
    <property type="match status" value="1"/>
</dbReference>
<evidence type="ECO:0000256" key="2">
    <source>
        <dbReference type="ARBA" id="ARBA00004746"/>
    </source>
</evidence>
<dbReference type="GO" id="GO:0030170">
    <property type="term" value="F:pyridoxal phosphate binding"/>
    <property type="evidence" value="ECO:0007669"/>
    <property type="project" value="InterPro"/>
</dbReference>
<evidence type="ECO:0000256" key="5">
    <source>
        <dbReference type="ARBA" id="ARBA00011738"/>
    </source>
</evidence>
<dbReference type="HOGENOM" id="CLU_015846_11_2_10"/>
<organism evidence="15 16">
    <name type="scientific">Alistipes indistinctus YIT 12060</name>
    <dbReference type="NCBI Taxonomy" id="742725"/>
    <lineage>
        <taxon>Bacteria</taxon>
        <taxon>Pseudomonadati</taxon>
        <taxon>Bacteroidota</taxon>
        <taxon>Bacteroidia</taxon>
        <taxon>Bacteroidales</taxon>
        <taxon>Rikenellaceae</taxon>
        <taxon>Alistipes</taxon>
    </lineage>
</organism>
<comment type="pathway">
    <text evidence="2">Cofactor biosynthesis; biotin biosynthesis.</text>
</comment>
<comment type="subunit">
    <text evidence="5">Homodimer.</text>
</comment>
<evidence type="ECO:0000256" key="1">
    <source>
        <dbReference type="ARBA" id="ARBA00001933"/>
    </source>
</evidence>
<evidence type="ECO:0000256" key="4">
    <source>
        <dbReference type="ARBA" id="ARBA00010008"/>
    </source>
</evidence>
<evidence type="ECO:0000313" key="16">
    <source>
        <dbReference type="Proteomes" id="UP000006008"/>
    </source>
</evidence>
<name>G5HAK9_9BACT</name>
<dbReference type="PATRIC" id="fig|742725.3.peg.1768"/>
<comment type="similarity">
    <text evidence="4">Belongs to the class-II pyridoxal-phosphate-dependent aminotransferase family. BioF subfamily.</text>
</comment>
<evidence type="ECO:0000256" key="12">
    <source>
        <dbReference type="ARBA" id="ARBA00047715"/>
    </source>
</evidence>
<protein>
    <recommendedName>
        <fullName evidence="6">8-amino-7-oxononanoate synthase</fullName>
        <ecNumber evidence="6">2.3.1.47</ecNumber>
    </recommendedName>
    <alternativeName>
        <fullName evidence="10">7-keto-8-amino-pelargonic acid synthase</fullName>
    </alternativeName>
    <alternativeName>
        <fullName evidence="11">8-amino-7-ketopelargonate synthase</fullName>
    </alternativeName>
</protein>
<dbReference type="Gene3D" id="3.40.640.10">
    <property type="entry name" value="Type I PLP-dependent aspartate aminotransferase-like (Major domain)"/>
    <property type="match status" value="1"/>
</dbReference>
<dbReference type="GO" id="GO:0008710">
    <property type="term" value="F:8-amino-7-oxononanoate synthase activity"/>
    <property type="evidence" value="ECO:0007669"/>
    <property type="project" value="UniProtKB-EC"/>
</dbReference>
<comment type="pathway">
    <text evidence="3">Lipid metabolism.</text>
</comment>
<comment type="caution">
    <text evidence="15">The sequence shown here is derived from an EMBL/GenBank/DDBJ whole genome shotgun (WGS) entry which is preliminary data.</text>
</comment>
<dbReference type="Proteomes" id="UP000006008">
    <property type="component" value="Unassembled WGS sequence"/>
</dbReference>
<dbReference type="GO" id="GO:0009102">
    <property type="term" value="P:biotin biosynthetic process"/>
    <property type="evidence" value="ECO:0007669"/>
    <property type="project" value="UniProtKB-KW"/>
</dbReference>
<keyword evidence="16" id="KW-1185">Reference proteome</keyword>
<gene>
    <name evidence="15" type="ORF">HMPREF9450_01674</name>
</gene>
<dbReference type="GeneID" id="92815294"/>
<evidence type="ECO:0000256" key="7">
    <source>
        <dbReference type="ARBA" id="ARBA00022679"/>
    </source>
</evidence>
<comment type="catalytic activity">
    <reaction evidence="12">
        <text>6-carboxyhexanoyl-[ACP] + L-alanine + H(+) = (8S)-8-amino-7-oxononanoate + holo-[ACP] + CO2</text>
        <dbReference type="Rhea" id="RHEA:42288"/>
        <dbReference type="Rhea" id="RHEA-COMP:9685"/>
        <dbReference type="Rhea" id="RHEA-COMP:9955"/>
        <dbReference type="ChEBI" id="CHEBI:15378"/>
        <dbReference type="ChEBI" id="CHEBI:16526"/>
        <dbReference type="ChEBI" id="CHEBI:57972"/>
        <dbReference type="ChEBI" id="CHEBI:64479"/>
        <dbReference type="ChEBI" id="CHEBI:78846"/>
        <dbReference type="ChEBI" id="CHEBI:149468"/>
        <dbReference type="EC" id="2.3.1.47"/>
    </reaction>
</comment>
<keyword evidence="7" id="KW-0808">Transferase</keyword>
<dbReference type="AlphaFoldDB" id="G5HAK9"/>
<dbReference type="InterPro" id="IPR015422">
    <property type="entry name" value="PyrdxlP-dep_Trfase_small"/>
</dbReference>
<sequence>MIRETLASLTAEENLRTLPEIAPEGIYIEHEGKRYLNLSSNDYLGIACRDMHREFMHEIDESDAFLLSNPSSRLITGNSPEYTRLEQTLSDLYGGKAALVLGCGYMANSGILPAITEKGDLILADKLVHASLIDGLQLCKAEWQRFNHNDMDHLERLLVRHRGHYRNVWIVTESIFSMDGDCAPLATLQALKTKYDLKLYVDEAHAFGVCGPGGRGLAAATGTDCDILVATLGKAIASQGAFVITDGEIREFLVNRLRTLIFSTALPPISLRWSDYVIRRLPQMEPWREHLNLLSHRLTGSPSSTHIIPLMAGENHRAIEMSKKFREAGFWVMPIRYPTVPQGKARVRVSLNAALNTGAIVKFKEVWNSIG</sequence>
<evidence type="ECO:0000256" key="8">
    <source>
        <dbReference type="ARBA" id="ARBA00022756"/>
    </source>
</evidence>
<dbReference type="SUPFAM" id="SSF53383">
    <property type="entry name" value="PLP-dependent transferases"/>
    <property type="match status" value="1"/>
</dbReference>
<dbReference type="InterPro" id="IPR015421">
    <property type="entry name" value="PyrdxlP-dep_Trfase_major"/>
</dbReference>
<dbReference type="Pfam" id="PF00155">
    <property type="entry name" value="Aminotran_1_2"/>
    <property type="match status" value="1"/>
</dbReference>
<dbReference type="RefSeq" id="WP_009134480.1">
    <property type="nucleotide sequence ID" value="NZ_CP102250.1"/>
</dbReference>
<evidence type="ECO:0000259" key="14">
    <source>
        <dbReference type="Pfam" id="PF00155"/>
    </source>
</evidence>
<evidence type="ECO:0000256" key="13">
    <source>
        <dbReference type="RuleBase" id="RU003693"/>
    </source>
</evidence>
<reference evidence="15 16" key="1">
    <citation type="submission" date="2011-08" db="EMBL/GenBank/DDBJ databases">
        <title>The Genome Sequence of Alistipes indistinctus YIT 12060.</title>
        <authorList>
            <consortium name="The Broad Institute Genome Sequencing Platform"/>
            <person name="Earl A."/>
            <person name="Ward D."/>
            <person name="Feldgarden M."/>
            <person name="Gevers D."/>
            <person name="Morotomi M."/>
            <person name="Young S.K."/>
            <person name="Zeng Q."/>
            <person name="Gargeya S."/>
            <person name="Fitzgerald M."/>
            <person name="Haas B."/>
            <person name="Abouelleil A."/>
            <person name="Alvarado L."/>
            <person name="Arachchi H.M."/>
            <person name="Berlin A."/>
            <person name="Brown A."/>
            <person name="Chapman S.B."/>
            <person name="Chen Z."/>
            <person name="Dunbar C."/>
            <person name="Freedman E."/>
            <person name="Gearin G."/>
            <person name="Gellesch M."/>
            <person name="Goldberg J."/>
            <person name="Griggs A."/>
            <person name="Gujja S."/>
            <person name="Heiman D."/>
            <person name="Howarth C."/>
            <person name="Larson L."/>
            <person name="Lui A."/>
            <person name="MacDonald P.J.P."/>
            <person name="Montmayeur A."/>
            <person name="Murphy C."/>
            <person name="Neiman D."/>
            <person name="Pearson M."/>
            <person name="Priest M."/>
            <person name="Roberts A."/>
            <person name="Saif S."/>
            <person name="Shea T."/>
            <person name="Shenoy N."/>
            <person name="Sisk P."/>
            <person name="Stolte C."/>
            <person name="Sykes S."/>
            <person name="Wortman J."/>
            <person name="Nusbaum C."/>
            <person name="Birren B."/>
        </authorList>
    </citation>
    <scope>NUCLEOTIDE SEQUENCE [LARGE SCALE GENOMIC DNA]</scope>
    <source>
        <strain evidence="15 16">YIT 12060</strain>
    </source>
</reference>
<dbReference type="InterPro" id="IPR001917">
    <property type="entry name" value="Aminotrans_II_pyridoxalP_BS"/>
</dbReference>
<evidence type="ECO:0000256" key="10">
    <source>
        <dbReference type="ARBA" id="ARBA00032610"/>
    </source>
</evidence>
<accession>G5HAK9</accession>
<keyword evidence="9 13" id="KW-0663">Pyridoxal phosphate</keyword>